<name>A0ABY9HC96_9ACTN</name>
<evidence type="ECO:0000313" key="2">
    <source>
        <dbReference type="EMBL" id="WLQ32136.1"/>
    </source>
</evidence>
<protein>
    <recommendedName>
        <fullName evidence="4">Secreted protein</fullName>
    </recommendedName>
</protein>
<gene>
    <name evidence="2" type="ORF">P8A18_01185</name>
</gene>
<feature type="region of interest" description="Disordered" evidence="1">
    <location>
        <begin position="1"/>
        <end position="102"/>
    </location>
</feature>
<evidence type="ECO:0008006" key="4">
    <source>
        <dbReference type="Google" id="ProtNLM"/>
    </source>
</evidence>
<keyword evidence="3" id="KW-1185">Reference proteome</keyword>
<dbReference type="Proteomes" id="UP001239522">
    <property type="component" value="Chromosome"/>
</dbReference>
<sequence length="189" mass="19552">MTKDTDRAPRTPAEAPGAPTNRPVVPEPAAGTGTGAARPSDDASARPPRTTAPAPPGAADAARTASVAPTGETDMDTGHTAAAPVPAGGTAPHGAPDAARPLIATGDQDKLAHRLQQAVTDFVESPHRAVEEAESTFDAAVTGLTDALRERRRTLHVPDGDGSDPGSRTEELRVTLQHYRDITERLLKV</sequence>
<reference evidence="2 3" key="1">
    <citation type="submission" date="2023-03" db="EMBL/GenBank/DDBJ databases">
        <title>Isolation and description of six Streptomyces strains from soil environments, able to metabolize different microbial glucans.</title>
        <authorList>
            <person name="Widen T."/>
            <person name="Larsbrink J."/>
        </authorList>
    </citation>
    <scope>NUCLEOTIDE SEQUENCE [LARGE SCALE GENOMIC DNA]</scope>
    <source>
        <strain evidence="2 3">Mut1</strain>
    </source>
</reference>
<evidence type="ECO:0000313" key="3">
    <source>
        <dbReference type="Proteomes" id="UP001239522"/>
    </source>
</evidence>
<dbReference type="RefSeq" id="WP_306050885.1">
    <property type="nucleotide sequence ID" value="NZ_CP120997.1"/>
</dbReference>
<accession>A0ABY9HC96</accession>
<feature type="compositionally biased region" description="Low complexity" evidence="1">
    <location>
        <begin position="78"/>
        <end position="99"/>
    </location>
</feature>
<feature type="compositionally biased region" description="Low complexity" evidence="1">
    <location>
        <begin position="45"/>
        <end position="65"/>
    </location>
</feature>
<evidence type="ECO:0000256" key="1">
    <source>
        <dbReference type="SAM" id="MobiDB-lite"/>
    </source>
</evidence>
<organism evidence="2 3">
    <name type="scientific">Streptomyces castrisilvae</name>
    <dbReference type="NCBI Taxonomy" id="3033811"/>
    <lineage>
        <taxon>Bacteria</taxon>
        <taxon>Bacillati</taxon>
        <taxon>Actinomycetota</taxon>
        <taxon>Actinomycetes</taxon>
        <taxon>Kitasatosporales</taxon>
        <taxon>Streptomycetaceae</taxon>
        <taxon>Streptomyces</taxon>
    </lineage>
</organism>
<proteinExistence type="predicted"/>
<dbReference type="EMBL" id="CP120997">
    <property type="protein sequence ID" value="WLQ32136.1"/>
    <property type="molecule type" value="Genomic_DNA"/>
</dbReference>